<name>A0ABW4LUU2_9BACI</name>
<dbReference type="RefSeq" id="WP_377929865.1">
    <property type="nucleotide sequence ID" value="NZ_JBHUEM010000046.1"/>
</dbReference>
<accession>A0ABW4LUU2</accession>
<comment type="caution">
    <text evidence="1">The sequence shown here is derived from an EMBL/GenBank/DDBJ whole genome shotgun (WGS) entry which is preliminary data.</text>
</comment>
<gene>
    <name evidence="1" type="ORF">ACFSCX_19200</name>
</gene>
<proteinExistence type="predicted"/>
<evidence type="ECO:0000313" key="1">
    <source>
        <dbReference type="EMBL" id="MFD1738651.1"/>
    </source>
</evidence>
<reference evidence="2" key="1">
    <citation type="journal article" date="2019" name="Int. J. Syst. Evol. Microbiol.">
        <title>The Global Catalogue of Microorganisms (GCM) 10K type strain sequencing project: providing services to taxonomists for standard genome sequencing and annotation.</title>
        <authorList>
            <consortium name="The Broad Institute Genomics Platform"/>
            <consortium name="The Broad Institute Genome Sequencing Center for Infectious Disease"/>
            <person name="Wu L."/>
            <person name="Ma J."/>
        </authorList>
    </citation>
    <scope>NUCLEOTIDE SEQUENCE [LARGE SCALE GENOMIC DNA]</scope>
    <source>
        <strain evidence="2">CCUG 49339</strain>
    </source>
</reference>
<protein>
    <submittedName>
        <fullName evidence="1">Uncharacterized protein</fullName>
    </submittedName>
</protein>
<organism evidence="1 2">
    <name type="scientific">Bacillus salitolerans</name>
    <dbReference type="NCBI Taxonomy" id="1437434"/>
    <lineage>
        <taxon>Bacteria</taxon>
        <taxon>Bacillati</taxon>
        <taxon>Bacillota</taxon>
        <taxon>Bacilli</taxon>
        <taxon>Bacillales</taxon>
        <taxon>Bacillaceae</taxon>
        <taxon>Bacillus</taxon>
    </lineage>
</organism>
<evidence type="ECO:0000313" key="2">
    <source>
        <dbReference type="Proteomes" id="UP001597214"/>
    </source>
</evidence>
<keyword evidence="2" id="KW-1185">Reference proteome</keyword>
<sequence length="48" mass="5864">MEGFDIRNKWKYELDKEELIELDHQGIIKKGWSEYINQGNYQTKWCNA</sequence>
<dbReference type="Proteomes" id="UP001597214">
    <property type="component" value="Unassembled WGS sequence"/>
</dbReference>
<dbReference type="EMBL" id="JBHUEM010000046">
    <property type="protein sequence ID" value="MFD1738651.1"/>
    <property type="molecule type" value="Genomic_DNA"/>
</dbReference>